<keyword evidence="2" id="KW-0677">Repeat</keyword>
<feature type="domain" description="EF-hand" evidence="4">
    <location>
        <begin position="105"/>
        <end position="140"/>
    </location>
</feature>
<dbReference type="Gene3D" id="1.10.238.10">
    <property type="entry name" value="EF-hand"/>
    <property type="match status" value="1"/>
</dbReference>
<dbReference type="Pfam" id="PF00036">
    <property type="entry name" value="EF-hand_1"/>
    <property type="match status" value="1"/>
</dbReference>
<keyword evidence="3" id="KW-0106">Calcium</keyword>
<dbReference type="EMBL" id="JAVFWL010000003">
    <property type="protein sequence ID" value="KAK6742906.1"/>
    <property type="molecule type" value="Genomic_DNA"/>
</dbReference>
<dbReference type="InterPro" id="IPR018247">
    <property type="entry name" value="EF_Hand_1_Ca_BS"/>
</dbReference>
<proteinExistence type="predicted"/>
<dbReference type="InterPro" id="IPR011992">
    <property type="entry name" value="EF-hand-dom_pair"/>
</dbReference>
<sequence length="453" mass="51627">MEHKVPKKKLKKKNAKLSNAKELALKYHVSKDDVEKIYKIFVSMDDDGSGTITAGEVAEMLCGFGCDVSPKVVQAVMRSSDKSGDGEIDFEEFLTAVTSKIKLNDCKADIHAMFEKFDRDKDGLLSAEELVVAWSETLKTRITIKEAAALIQQETRMRDQPVINIKITPYTAAMLMRTKCAFLRLRDRRGRKLWTISAHAPTETAEDNSKDAFYELEQQSDVLGKWYYPAECTSDNGDCLVDLCEQTSLIIASKFKRNLRRHQLTWEGSTLLTPEEQRKRKMKSLKLQLDYVLAWNIPQSDIRKSRAVAGKKFAFASAETKSTYNSVCVARSTGDFNQEKRPRRKLRCQLQQDRDNEWASTAMEFEKAWEDKNPRKTYALLKQCSGKMKRCSPVLNTANGVAVGEATLPIWREYFKILLNRHGPSAPELEHVHRSTYAFNEEPPTESEVLVCI</sequence>
<keyword evidence="1" id="KW-0479">Metal-binding</keyword>
<comment type="caution">
    <text evidence="5">The sequence shown here is derived from an EMBL/GenBank/DDBJ whole genome shotgun (WGS) entry which is preliminary data.</text>
</comment>
<dbReference type="CDD" id="cd00051">
    <property type="entry name" value="EFh"/>
    <property type="match status" value="2"/>
</dbReference>
<evidence type="ECO:0000313" key="6">
    <source>
        <dbReference type="Proteomes" id="UP001303046"/>
    </source>
</evidence>
<dbReference type="PROSITE" id="PS50222">
    <property type="entry name" value="EF_HAND_2"/>
    <property type="match status" value="3"/>
</dbReference>
<reference evidence="5 6" key="1">
    <citation type="submission" date="2023-08" db="EMBL/GenBank/DDBJ databases">
        <title>A Necator americanus chromosomal reference genome.</title>
        <authorList>
            <person name="Ilik V."/>
            <person name="Petrzelkova K.J."/>
            <person name="Pardy F."/>
            <person name="Fuh T."/>
            <person name="Niatou-Singa F.S."/>
            <person name="Gouil Q."/>
            <person name="Baker L."/>
            <person name="Ritchie M.E."/>
            <person name="Jex A.R."/>
            <person name="Gazzola D."/>
            <person name="Li H."/>
            <person name="Toshio Fujiwara R."/>
            <person name="Zhan B."/>
            <person name="Aroian R.V."/>
            <person name="Pafco B."/>
            <person name="Schwarz E.M."/>
        </authorList>
    </citation>
    <scope>NUCLEOTIDE SEQUENCE [LARGE SCALE GENOMIC DNA]</scope>
    <source>
        <strain evidence="5 6">Aroian</strain>
        <tissue evidence="5">Whole animal</tissue>
    </source>
</reference>
<dbReference type="InterPro" id="IPR002048">
    <property type="entry name" value="EF_hand_dom"/>
</dbReference>
<evidence type="ECO:0000256" key="2">
    <source>
        <dbReference type="ARBA" id="ARBA00022737"/>
    </source>
</evidence>
<feature type="domain" description="EF-hand" evidence="4">
    <location>
        <begin position="32"/>
        <end position="67"/>
    </location>
</feature>
<feature type="domain" description="EF-hand" evidence="4">
    <location>
        <begin position="68"/>
        <end position="103"/>
    </location>
</feature>
<name>A0ABR1CYF9_NECAM</name>
<keyword evidence="6" id="KW-1185">Reference proteome</keyword>
<evidence type="ECO:0000256" key="1">
    <source>
        <dbReference type="ARBA" id="ARBA00022723"/>
    </source>
</evidence>
<dbReference type="SMART" id="SM00054">
    <property type="entry name" value="EFh"/>
    <property type="match status" value="3"/>
</dbReference>
<accession>A0ABR1CYF9</accession>
<gene>
    <name evidence="5" type="primary">Necator_chrIII.g11038</name>
    <name evidence="5" type="ORF">RB195_010273</name>
</gene>
<dbReference type="Proteomes" id="UP001303046">
    <property type="component" value="Unassembled WGS sequence"/>
</dbReference>
<dbReference type="PANTHER" id="PTHR45942">
    <property type="entry name" value="PROTEIN PHOSPATASE 3 REGULATORY SUBUNIT B ALPHA ISOFORM TYPE 1"/>
    <property type="match status" value="1"/>
</dbReference>
<evidence type="ECO:0000256" key="3">
    <source>
        <dbReference type="ARBA" id="ARBA00022837"/>
    </source>
</evidence>
<dbReference type="SUPFAM" id="SSF47473">
    <property type="entry name" value="EF-hand"/>
    <property type="match status" value="1"/>
</dbReference>
<dbReference type="PROSITE" id="PS00018">
    <property type="entry name" value="EF_HAND_1"/>
    <property type="match status" value="3"/>
</dbReference>
<organism evidence="5 6">
    <name type="scientific">Necator americanus</name>
    <name type="common">Human hookworm</name>
    <dbReference type="NCBI Taxonomy" id="51031"/>
    <lineage>
        <taxon>Eukaryota</taxon>
        <taxon>Metazoa</taxon>
        <taxon>Ecdysozoa</taxon>
        <taxon>Nematoda</taxon>
        <taxon>Chromadorea</taxon>
        <taxon>Rhabditida</taxon>
        <taxon>Rhabditina</taxon>
        <taxon>Rhabditomorpha</taxon>
        <taxon>Strongyloidea</taxon>
        <taxon>Ancylostomatidae</taxon>
        <taxon>Bunostominae</taxon>
        <taxon>Necator</taxon>
    </lineage>
</organism>
<evidence type="ECO:0000259" key="4">
    <source>
        <dbReference type="PROSITE" id="PS50222"/>
    </source>
</evidence>
<dbReference type="Pfam" id="PF13499">
    <property type="entry name" value="EF-hand_7"/>
    <property type="match status" value="1"/>
</dbReference>
<protein>
    <recommendedName>
        <fullName evidence="4">EF-hand domain-containing protein</fullName>
    </recommendedName>
</protein>
<evidence type="ECO:0000313" key="5">
    <source>
        <dbReference type="EMBL" id="KAK6742906.1"/>
    </source>
</evidence>